<evidence type="ECO:0000313" key="2">
    <source>
        <dbReference type="Proteomes" id="UP000474758"/>
    </source>
</evidence>
<gene>
    <name evidence="1" type="ORF">G5V65_00020</name>
</gene>
<dbReference type="Proteomes" id="UP000474758">
    <property type="component" value="Unassembled WGS sequence"/>
</dbReference>
<comment type="caution">
    <text evidence="1">The sequence shown here is derived from an EMBL/GenBank/DDBJ whole genome shotgun (WGS) entry which is preliminary data.</text>
</comment>
<name>A0A6M1U376_9RHOB</name>
<keyword evidence="2" id="KW-1185">Reference proteome</keyword>
<organism evidence="1 2">
    <name type="scientific">Paragemmobacter kunshanensis</name>
    <dbReference type="NCBI Taxonomy" id="2583234"/>
    <lineage>
        <taxon>Bacteria</taxon>
        <taxon>Pseudomonadati</taxon>
        <taxon>Pseudomonadota</taxon>
        <taxon>Alphaproteobacteria</taxon>
        <taxon>Rhodobacterales</taxon>
        <taxon>Paracoccaceae</taxon>
        <taxon>Paragemmobacter</taxon>
    </lineage>
</organism>
<dbReference type="RefSeq" id="WP_165046375.1">
    <property type="nucleotide sequence ID" value="NZ_JAALFE010000001.1"/>
</dbReference>
<accession>A0A6M1U376</accession>
<reference evidence="1 2" key="1">
    <citation type="submission" date="2020-02" db="EMBL/GenBank/DDBJ databases">
        <title>Rhodobacter translucens sp. nov., a novel bacterium isolated from activated sludge.</title>
        <authorList>
            <person name="Liu J."/>
        </authorList>
    </citation>
    <scope>NUCLEOTIDE SEQUENCE [LARGE SCALE GENOMIC DNA]</scope>
    <source>
        <strain evidence="1 2">HX-7-19</strain>
    </source>
</reference>
<protein>
    <submittedName>
        <fullName evidence="1">Uncharacterized protein</fullName>
    </submittedName>
</protein>
<proteinExistence type="predicted"/>
<evidence type="ECO:0000313" key="1">
    <source>
        <dbReference type="EMBL" id="NGQ89263.1"/>
    </source>
</evidence>
<sequence>MMRRATDFTLCNDKLTVLEFEGTVQLILYQEGWPEGDRKVIGNLFCDAGTAAELEAVARHIRGLIPAEKTEAA</sequence>
<dbReference type="AlphaFoldDB" id="A0A6M1U376"/>
<dbReference type="EMBL" id="JAALFE010000001">
    <property type="protein sequence ID" value="NGQ89263.1"/>
    <property type="molecule type" value="Genomic_DNA"/>
</dbReference>